<comment type="caution">
    <text evidence="4">The sequence shown here is derived from an EMBL/GenBank/DDBJ whole genome shotgun (WGS) entry which is preliminary data.</text>
</comment>
<organism evidence="4 5">
    <name type="scientific">Serpentinicella alkaliphila</name>
    <dbReference type="NCBI Taxonomy" id="1734049"/>
    <lineage>
        <taxon>Bacteria</taxon>
        <taxon>Bacillati</taxon>
        <taxon>Bacillota</taxon>
        <taxon>Clostridia</taxon>
        <taxon>Peptostreptococcales</taxon>
        <taxon>Natronincolaceae</taxon>
        <taxon>Serpentinicella</taxon>
    </lineage>
</organism>
<dbReference type="GO" id="GO:0006152">
    <property type="term" value="P:purine nucleoside catabolic process"/>
    <property type="evidence" value="ECO:0007669"/>
    <property type="project" value="TreeGrafter"/>
</dbReference>
<dbReference type="InterPro" id="IPR023186">
    <property type="entry name" value="IUNH"/>
</dbReference>
<protein>
    <submittedName>
        <fullName evidence="4">Purine nucleosidase</fullName>
    </submittedName>
</protein>
<keyword evidence="1" id="KW-0378">Hydrolase</keyword>
<dbReference type="GO" id="GO:0005829">
    <property type="term" value="C:cytosol"/>
    <property type="evidence" value="ECO:0007669"/>
    <property type="project" value="TreeGrafter"/>
</dbReference>
<dbReference type="InterPro" id="IPR001910">
    <property type="entry name" value="Inosine/uridine_hydrolase_dom"/>
</dbReference>
<evidence type="ECO:0000313" key="5">
    <source>
        <dbReference type="Proteomes" id="UP000295504"/>
    </source>
</evidence>
<gene>
    <name evidence="4" type="ORF">EDD79_102635</name>
</gene>
<name>A0A4R2TVB0_9FIRM</name>
<sequence length="305" mass="33670">MKNVIMDVDTGVDDALGIIMAIKSRKINVLGITTVAGNVGAKQAAINTKKVLYFLNEMNIPVLSGSETSCRGEYITGSNMHGIDGLFGALRDVEIETNEIHEGRAVEYLIETIMENKDKGTTLILTAPLTNLALALKRAPYIKGFIEEAIIMGGAVECPGNITPYAEFNIYKDPEAADLVMNSGIRITMVTLDVTNKVILNRNHINKIINTNLKELVSSITEPWINRYKNKYGIEGCLVHDPLTVAYAIDRTIIKTRRTNIDIVKGDAIQRGKLERKDDGPSCINVSIEVDDVKFEKVFLECLNI</sequence>
<evidence type="ECO:0000259" key="3">
    <source>
        <dbReference type="Pfam" id="PF01156"/>
    </source>
</evidence>
<keyword evidence="5" id="KW-1185">Reference proteome</keyword>
<reference evidence="4 5" key="1">
    <citation type="submission" date="2019-03" db="EMBL/GenBank/DDBJ databases">
        <title>Genomic Encyclopedia of Type Strains, Phase IV (KMG-IV): sequencing the most valuable type-strain genomes for metagenomic binning, comparative biology and taxonomic classification.</title>
        <authorList>
            <person name="Goeker M."/>
        </authorList>
    </citation>
    <scope>NUCLEOTIDE SEQUENCE [LARGE SCALE GENOMIC DNA]</scope>
    <source>
        <strain evidence="4 5">DSM 100013</strain>
    </source>
</reference>
<dbReference type="RefSeq" id="WP_165913714.1">
    <property type="nucleotide sequence ID" value="NZ_CP058648.1"/>
</dbReference>
<dbReference type="Pfam" id="PF01156">
    <property type="entry name" value="IU_nuc_hydro"/>
    <property type="match status" value="1"/>
</dbReference>
<evidence type="ECO:0000256" key="1">
    <source>
        <dbReference type="ARBA" id="ARBA00022801"/>
    </source>
</evidence>
<evidence type="ECO:0000256" key="2">
    <source>
        <dbReference type="ARBA" id="ARBA00023295"/>
    </source>
</evidence>
<dbReference type="Proteomes" id="UP000295504">
    <property type="component" value="Unassembled WGS sequence"/>
</dbReference>
<dbReference type="PANTHER" id="PTHR12304:SF4">
    <property type="entry name" value="URIDINE NUCLEOSIDASE"/>
    <property type="match status" value="1"/>
</dbReference>
<feature type="domain" description="Inosine/uridine-preferring nucleoside hydrolase" evidence="3">
    <location>
        <begin position="4"/>
        <end position="296"/>
    </location>
</feature>
<evidence type="ECO:0000313" key="4">
    <source>
        <dbReference type="EMBL" id="TCQ01569.1"/>
    </source>
</evidence>
<dbReference type="Gene3D" id="3.90.245.10">
    <property type="entry name" value="Ribonucleoside hydrolase-like"/>
    <property type="match status" value="1"/>
</dbReference>
<accession>A0A4R2TVB0</accession>
<dbReference type="AlphaFoldDB" id="A0A4R2TVB0"/>
<proteinExistence type="predicted"/>
<dbReference type="InterPro" id="IPR036452">
    <property type="entry name" value="Ribo_hydro-like"/>
</dbReference>
<keyword evidence="2" id="KW-0326">Glycosidase</keyword>
<dbReference type="EMBL" id="SLYC01000026">
    <property type="protein sequence ID" value="TCQ01569.1"/>
    <property type="molecule type" value="Genomic_DNA"/>
</dbReference>
<dbReference type="SUPFAM" id="SSF53590">
    <property type="entry name" value="Nucleoside hydrolase"/>
    <property type="match status" value="1"/>
</dbReference>
<dbReference type="GO" id="GO:0008477">
    <property type="term" value="F:purine nucleosidase activity"/>
    <property type="evidence" value="ECO:0007669"/>
    <property type="project" value="TreeGrafter"/>
</dbReference>
<dbReference type="PANTHER" id="PTHR12304">
    <property type="entry name" value="INOSINE-URIDINE PREFERRING NUCLEOSIDE HYDROLASE"/>
    <property type="match status" value="1"/>
</dbReference>